<dbReference type="SMART" id="SM00369">
    <property type="entry name" value="LRR_TYP"/>
    <property type="match status" value="2"/>
</dbReference>
<dbReference type="PANTHER" id="PTHR45617:SF165">
    <property type="entry name" value="COMMON DPR-INTERACTING PROTEIN-RELATED"/>
    <property type="match status" value="1"/>
</dbReference>
<keyword evidence="3" id="KW-0472">Membrane</keyword>
<feature type="signal peptide" evidence="4">
    <location>
        <begin position="1"/>
        <end position="22"/>
    </location>
</feature>
<keyword evidence="2" id="KW-0677">Repeat</keyword>
<evidence type="ECO:0000256" key="4">
    <source>
        <dbReference type="SAM" id="SignalP"/>
    </source>
</evidence>
<dbReference type="Pfam" id="PF13855">
    <property type="entry name" value="LRR_8"/>
    <property type="match status" value="1"/>
</dbReference>
<accession>A0A2M4ASC4</accession>
<dbReference type="PANTHER" id="PTHR45617">
    <property type="entry name" value="LEUCINE RICH REPEAT FAMILY PROTEIN"/>
    <property type="match status" value="1"/>
</dbReference>
<proteinExistence type="predicted"/>
<dbReference type="EMBL" id="GGFK01010348">
    <property type="protein sequence ID" value="MBW43669.1"/>
    <property type="molecule type" value="Transcribed_RNA"/>
</dbReference>
<keyword evidence="3" id="KW-0812">Transmembrane</keyword>
<evidence type="ECO:0000313" key="5">
    <source>
        <dbReference type="EMBL" id="MBW43669.1"/>
    </source>
</evidence>
<feature type="transmembrane region" description="Helical" evidence="3">
    <location>
        <begin position="327"/>
        <end position="349"/>
    </location>
</feature>
<dbReference type="AlphaFoldDB" id="A0A2M4ASC4"/>
<evidence type="ECO:0000256" key="3">
    <source>
        <dbReference type="SAM" id="Phobius"/>
    </source>
</evidence>
<keyword evidence="1" id="KW-0433">Leucine-rich repeat</keyword>
<dbReference type="InterPro" id="IPR001611">
    <property type="entry name" value="Leu-rich_rpt"/>
</dbReference>
<keyword evidence="4" id="KW-0732">Signal</keyword>
<name>A0A2M4ASC4_9DIPT</name>
<keyword evidence="3" id="KW-1133">Transmembrane helix</keyword>
<dbReference type="Gene3D" id="3.80.10.10">
    <property type="entry name" value="Ribonuclease Inhibitor"/>
    <property type="match status" value="1"/>
</dbReference>
<protein>
    <submittedName>
        <fullName evidence="5">Putative leucine-rich repeat protein</fullName>
    </submittedName>
</protein>
<evidence type="ECO:0000256" key="2">
    <source>
        <dbReference type="ARBA" id="ARBA00022737"/>
    </source>
</evidence>
<dbReference type="SUPFAM" id="SSF52058">
    <property type="entry name" value="L domain-like"/>
    <property type="match status" value="1"/>
</dbReference>
<feature type="chain" id="PRO_5014928124" evidence="4">
    <location>
        <begin position="23"/>
        <end position="354"/>
    </location>
</feature>
<dbReference type="InterPro" id="IPR032675">
    <property type="entry name" value="LRR_dom_sf"/>
</dbReference>
<sequence>MAYSVSASFFLFCVLLIPLASGAHVYQCSPGTEPTLCIVNNLAYTSGQDPLPQVTRLDAVNRIQLRCSRYYYYTKWNSYASKDVLQVYDALLHSKVLRNPRSATVINCHLRTLVMPQDLEVGDFFNNNVHVVETDPAQSYNVRYLDLSHNNLNDLGNLSVLVNLETLKLEGNAFVEIKPETFARLSNLSVLNLGYNHILKIDLKVLPKTLTTLSLIKNSLTEIDFTSVSFTMMSELDVERNVLTGLDVASLMRACPALHMLPIEYNPIPKNEAQRIVKELAKNNVTYYNEGDKASDSDSSCDSDEYQIERACFSIPETKGSGSFLKAFVLILIVVVLLGVFGLSARWIWYEMRY</sequence>
<organism evidence="5">
    <name type="scientific">Anopheles triannulatus</name>
    <dbReference type="NCBI Taxonomy" id="58253"/>
    <lineage>
        <taxon>Eukaryota</taxon>
        <taxon>Metazoa</taxon>
        <taxon>Ecdysozoa</taxon>
        <taxon>Arthropoda</taxon>
        <taxon>Hexapoda</taxon>
        <taxon>Insecta</taxon>
        <taxon>Pterygota</taxon>
        <taxon>Neoptera</taxon>
        <taxon>Endopterygota</taxon>
        <taxon>Diptera</taxon>
        <taxon>Nematocera</taxon>
        <taxon>Culicoidea</taxon>
        <taxon>Culicidae</taxon>
        <taxon>Anophelinae</taxon>
        <taxon>Anopheles</taxon>
    </lineage>
</organism>
<dbReference type="PROSITE" id="PS51450">
    <property type="entry name" value="LRR"/>
    <property type="match status" value="2"/>
</dbReference>
<evidence type="ECO:0000256" key="1">
    <source>
        <dbReference type="ARBA" id="ARBA00022614"/>
    </source>
</evidence>
<dbReference type="InterPro" id="IPR003591">
    <property type="entry name" value="Leu-rich_rpt_typical-subtyp"/>
</dbReference>
<reference evidence="5" key="1">
    <citation type="submission" date="2018-01" db="EMBL/GenBank/DDBJ databases">
        <title>An insight into the sialome of Amazonian anophelines.</title>
        <authorList>
            <person name="Ribeiro J.M."/>
            <person name="Scarpassa V."/>
            <person name="Calvo E."/>
        </authorList>
    </citation>
    <scope>NUCLEOTIDE SEQUENCE</scope>
    <source>
        <tissue evidence="5">Salivary glands</tissue>
    </source>
</reference>
<dbReference type="Pfam" id="PF00560">
    <property type="entry name" value="LRR_1"/>
    <property type="match status" value="1"/>
</dbReference>